<comment type="caution">
    <text evidence="1">The sequence shown here is derived from an EMBL/GenBank/DDBJ whole genome shotgun (WGS) entry which is preliminary data.</text>
</comment>
<dbReference type="AlphaFoldDB" id="A0ABD2GPI8"/>
<dbReference type="EMBL" id="JBIYXZ010002076">
    <property type="protein sequence ID" value="KAL3056014.1"/>
    <property type="molecule type" value="Genomic_DNA"/>
</dbReference>
<gene>
    <name evidence="1" type="ORF">OYC64_018673</name>
</gene>
<reference evidence="1 2" key="2">
    <citation type="journal article" date="2024" name="G3 (Bethesda)">
        <title>The genome of the cryopelagic Antarctic bald notothen, Trematomus borchgrevinki.</title>
        <authorList>
            <person name="Rayamajhi N."/>
            <person name="Rivera-Colon A.G."/>
            <person name="Minhas B.F."/>
            <person name="Cheng C.C."/>
            <person name="Catchen J.M."/>
        </authorList>
    </citation>
    <scope>NUCLEOTIDE SEQUENCE [LARGE SCALE GENOMIC DNA]</scope>
    <source>
        <strain evidence="1">AGRC-2024</strain>
    </source>
</reference>
<proteinExistence type="predicted"/>
<evidence type="ECO:0000313" key="2">
    <source>
        <dbReference type="Proteomes" id="UP001619887"/>
    </source>
</evidence>
<keyword evidence="2" id="KW-1185">Reference proteome</keyword>
<sequence length="95" mass="10576">MLDRRAAAQSVAAVPQSGYSSISSRCPRSCVPLCGSKPTVQTGAGFTTTRTNVDLRTPANRDLFFQKTDRESSFFTEQMRKNRHDPFPLDLSLLH</sequence>
<organism evidence="1 2">
    <name type="scientific">Pagothenia borchgrevinki</name>
    <name type="common">Bald rockcod</name>
    <name type="synonym">Trematomus borchgrevinki</name>
    <dbReference type="NCBI Taxonomy" id="8213"/>
    <lineage>
        <taxon>Eukaryota</taxon>
        <taxon>Metazoa</taxon>
        <taxon>Chordata</taxon>
        <taxon>Craniata</taxon>
        <taxon>Vertebrata</taxon>
        <taxon>Euteleostomi</taxon>
        <taxon>Actinopterygii</taxon>
        <taxon>Neopterygii</taxon>
        <taxon>Teleostei</taxon>
        <taxon>Neoteleostei</taxon>
        <taxon>Acanthomorphata</taxon>
        <taxon>Eupercaria</taxon>
        <taxon>Perciformes</taxon>
        <taxon>Notothenioidei</taxon>
        <taxon>Nototheniidae</taxon>
        <taxon>Pagothenia</taxon>
    </lineage>
</organism>
<evidence type="ECO:0000313" key="1">
    <source>
        <dbReference type="EMBL" id="KAL3056014.1"/>
    </source>
</evidence>
<dbReference type="Proteomes" id="UP001619887">
    <property type="component" value="Unassembled WGS sequence"/>
</dbReference>
<name>A0ABD2GPI8_PAGBO</name>
<protein>
    <submittedName>
        <fullName evidence="1">Uncharacterized protein</fullName>
    </submittedName>
</protein>
<reference evidence="1 2" key="1">
    <citation type="journal article" date="2022" name="G3 (Bethesda)">
        <title>Evaluating Illumina-, Nanopore-, and PacBio-based genome assembly strategies with the bald notothen, Trematomus borchgrevinki.</title>
        <authorList>
            <person name="Rayamajhi N."/>
            <person name="Cheng C.C."/>
            <person name="Catchen J.M."/>
        </authorList>
    </citation>
    <scope>NUCLEOTIDE SEQUENCE [LARGE SCALE GENOMIC DNA]</scope>
    <source>
        <strain evidence="1">AGRC-2024</strain>
    </source>
</reference>
<accession>A0ABD2GPI8</accession>